<dbReference type="OrthoDB" id="85712at2157"/>
<dbReference type="RefSeq" id="WP_013905210.1">
    <property type="nucleotide sequence ID" value="NC_015680.1"/>
</dbReference>
<feature type="transmembrane region" description="Helical" evidence="1">
    <location>
        <begin position="171"/>
        <end position="190"/>
    </location>
</feature>
<feature type="transmembrane region" description="Helical" evidence="1">
    <location>
        <begin position="68"/>
        <end position="86"/>
    </location>
</feature>
<keyword evidence="1" id="KW-0472">Membrane</keyword>
<feature type="transmembrane region" description="Helical" evidence="1">
    <location>
        <begin position="118"/>
        <end position="136"/>
    </location>
</feature>
<accession>F8AHF6</accession>
<keyword evidence="1" id="KW-1133">Transmembrane helix</keyword>
<dbReference type="GeneID" id="10838493"/>
<proteinExistence type="predicted"/>
<keyword evidence="1" id="KW-0812">Transmembrane</keyword>
<dbReference type="EMBL" id="CP002779">
    <property type="protein sequence ID" value="AEH24153.1"/>
    <property type="molecule type" value="Genomic_DNA"/>
</dbReference>
<sequence length="485" mass="54922">MTGINGKRLLCYIILVAILITFPYFFTRKTPPGYIIGGDTLVHAAIARGISLGRNPFLDQTYNVYPNWYPFFYHFLVAGISWVFGFSIEKSMIMLQAILAISMVPVMFHIAKELWGDNAGIAAASLSLMLLTAHIYPNPKELAPLLGVLSLLYFIRRQWIVSGILMGLAMWTHYALVLPLLGLPIVVGILKGEKRALLTFLIALAIFSPFIINALIHAEAPPHIEDIYRFWETDTLERKLISLLPPLYLIPFLGLAMINWSKRRETAVTTLLLFIGLIWVARLSPELLKPFGIKLWSSRFSGLLPYIYTLLAAYGLSAVGASSRKMATMFLIILFLCPVAGALNFWNSIREDPFVKVSGVDFSRYFPGEHFLEVREWILNNTCRDDTIATSEEAGMMLNALTGRPIIATMYGHGNTFLDNEQRRKDLKKLFTGDCNEKKLVIEKYRVKYIIIEPFVYERWGQVDMSCVASPVYRIGNVTIMEVKK</sequence>
<feature type="transmembrane region" description="Helical" evidence="1">
    <location>
        <begin position="93"/>
        <end position="112"/>
    </location>
</feature>
<feature type="transmembrane region" description="Helical" evidence="1">
    <location>
        <begin position="9"/>
        <end position="26"/>
    </location>
</feature>
<feature type="transmembrane region" description="Helical" evidence="1">
    <location>
        <begin position="240"/>
        <end position="260"/>
    </location>
</feature>
<gene>
    <name evidence="2" type="ordered locus">PYCH_04630</name>
</gene>
<feature type="transmembrane region" description="Helical" evidence="1">
    <location>
        <begin position="328"/>
        <end position="346"/>
    </location>
</feature>
<dbReference type="Proteomes" id="UP000008386">
    <property type="component" value="Chromosome"/>
</dbReference>
<feature type="transmembrane region" description="Helical" evidence="1">
    <location>
        <begin position="197"/>
        <end position="220"/>
    </location>
</feature>
<reference evidence="2 3" key="1">
    <citation type="journal article" date="2011" name="J. Bacteriol.">
        <title>Complete genome sequence of the obligate piezophilic hyperthermophilic archaeon Pyrococcus yayanosii CH1.</title>
        <authorList>
            <person name="Jun X."/>
            <person name="Lupeng L."/>
            <person name="Minjuan X."/>
            <person name="Oger P."/>
            <person name="Fengping W."/>
            <person name="Jebbar M."/>
            <person name="Xiang X."/>
        </authorList>
    </citation>
    <scope>NUCLEOTIDE SEQUENCE [LARGE SCALE GENOMIC DNA]</scope>
    <source>
        <strain evidence="3">CH1 / JCM 16557</strain>
    </source>
</reference>
<dbReference type="HOGENOM" id="CLU_580907_0_0_2"/>
<feature type="transmembrane region" description="Helical" evidence="1">
    <location>
        <begin position="143"/>
        <end position="165"/>
    </location>
</feature>
<evidence type="ECO:0000313" key="3">
    <source>
        <dbReference type="Proteomes" id="UP000008386"/>
    </source>
</evidence>
<evidence type="ECO:0000256" key="1">
    <source>
        <dbReference type="SAM" id="Phobius"/>
    </source>
</evidence>
<keyword evidence="3" id="KW-1185">Reference proteome</keyword>
<dbReference type="eggNOG" id="arCOG00563">
    <property type="taxonomic scope" value="Archaea"/>
</dbReference>
<name>F8AHF6_PYRYC</name>
<protein>
    <submittedName>
        <fullName evidence="2">Uncharacterized protein</fullName>
    </submittedName>
</protein>
<organism evidence="2 3">
    <name type="scientific">Pyrococcus yayanosii (strain CH1 / JCM 16557)</name>
    <dbReference type="NCBI Taxonomy" id="529709"/>
    <lineage>
        <taxon>Archaea</taxon>
        <taxon>Methanobacteriati</taxon>
        <taxon>Methanobacteriota</taxon>
        <taxon>Thermococci</taxon>
        <taxon>Thermococcales</taxon>
        <taxon>Thermococcaceae</taxon>
        <taxon>Pyrococcus</taxon>
    </lineage>
</organism>
<feature type="transmembrane region" description="Helical" evidence="1">
    <location>
        <begin position="303"/>
        <end position="321"/>
    </location>
</feature>
<feature type="transmembrane region" description="Helical" evidence="1">
    <location>
        <begin position="267"/>
        <end position="283"/>
    </location>
</feature>
<dbReference type="STRING" id="529709.PYCH_04630"/>
<dbReference type="AlphaFoldDB" id="F8AHF6"/>
<evidence type="ECO:0000313" key="2">
    <source>
        <dbReference type="EMBL" id="AEH24153.1"/>
    </source>
</evidence>
<dbReference type="KEGG" id="pya:PYCH_04630"/>